<proteinExistence type="predicted"/>
<gene>
    <name evidence="2" type="ORF">GIS02_03735</name>
</gene>
<dbReference type="Proteomes" id="UP000606580">
    <property type="component" value="Unassembled WGS sequence"/>
</dbReference>
<name>A0A848DAZ4_9EURY</name>
<accession>A0A848DAZ4</accession>
<evidence type="ECO:0000313" key="3">
    <source>
        <dbReference type="Proteomes" id="UP000606580"/>
    </source>
</evidence>
<dbReference type="AlphaFoldDB" id="A0A848DAZ4"/>
<dbReference type="InterPro" id="IPR046917">
    <property type="entry name" value="ABC-3C_CTD12"/>
</dbReference>
<comment type="caution">
    <text evidence="2">The sequence shown here is derived from an EMBL/GenBank/DDBJ whole genome shotgun (WGS) entry which is preliminary data.</text>
</comment>
<evidence type="ECO:0000259" key="1">
    <source>
        <dbReference type="Pfam" id="PF20279"/>
    </source>
</evidence>
<dbReference type="Pfam" id="PF20279">
    <property type="entry name" value="CTD12"/>
    <property type="match status" value="1"/>
</dbReference>
<feature type="domain" description="ABC-three component systems C-terminal" evidence="1">
    <location>
        <begin position="164"/>
        <end position="307"/>
    </location>
</feature>
<reference evidence="2" key="1">
    <citation type="journal article" date="2020" name="MBio">
        <title>'Candidatus Ethanoperedens,' a Thermophilic Genus of Archaea Mediating the Anaerobic Oxidation of Ethane.</title>
        <authorList>
            <person name="Hahn C.J."/>
            <person name="Laso-Perez R."/>
            <person name="Vulcano F."/>
            <person name="Vaziourakis K.M."/>
            <person name="Stokke R."/>
            <person name="Steen I.H."/>
            <person name="Teske A."/>
            <person name="Boetius A."/>
            <person name="Liebeke M."/>
            <person name="Amann R."/>
            <person name="Knittel K."/>
            <person name="Wegener G."/>
        </authorList>
    </citation>
    <scope>NUCLEOTIDE SEQUENCE</scope>
    <source>
        <strain evidence="2">GoM-Arc1-LC-WB58</strain>
    </source>
</reference>
<evidence type="ECO:0000313" key="2">
    <source>
        <dbReference type="EMBL" id="NMG83302.1"/>
    </source>
</evidence>
<dbReference type="EMBL" id="WNEG01000073">
    <property type="protein sequence ID" value="NMG83302.1"/>
    <property type="molecule type" value="Genomic_DNA"/>
</dbReference>
<sequence length="316" mass="36879">MTIIKYPLHNLVDKEFETLVALICEEILGTGTIVFSDGKDGGRDAKFTGTANRFPSETNPWNGKFIIQAKHTTTPEASCSDSRFNTILKDELPRLRKLREEGKVDCYLLFTNRKLSGVQDPKIEDSIDEEVGVVNTILGEETIQLWLQNYPKIARTLGLNKLLMPLQFYEKDLQEIIIGFSETKITKEELRTIQSDLTRIPIEEKNRLNNLRKIYFDNVLKESFSDFERIESFIGDPKNSEYKSKYDNTISDLQEEILIHWDEYDFFEDILNYLYKLILDESNKNLIKNRKLVRVFLHYMYFNCDIGKKVSKNAKT</sequence>
<protein>
    <recommendedName>
        <fullName evidence="1">ABC-three component systems C-terminal domain-containing protein</fullName>
    </recommendedName>
</protein>
<organism evidence="2 3">
    <name type="scientific">Candidatus Ethanoperedens thermophilum</name>
    <dbReference type="NCBI Taxonomy" id="2766897"/>
    <lineage>
        <taxon>Archaea</taxon>
        <taxon>Methanobacteriati</taxon>
        <taxon>Methanobacteriota</taxon>
        <taxon>Stenosarchaea group</taxon>
        <taxon>Methanomicrobia</taxon>
        <taxon>Methanosarcinales</taxon>
        <taxon>Methanosarcinales incertae sedis</taxon>
        <taxon>GOM Arc I cluster</taxon>
        <taxon>Candidatus Ethanoperedens</taxon>
    </lineage>
</organism>